<sequence>MLNMSPLDWNDVRFALAAARTGSALTAAQALKVSQPTVGRRIAALETALGVTLFERSQTGLRITDQGLLLLPRLEAVEAAAAALEVAARAEGRRVSGVLRVTTNEIIANYGLAPALREFRAQYPQVQVEVIVTDDRLDLAAGEADVAIRGGARPTEAGVFARRLGPSPLGVYGSEDYYARHGRPASVEDLNGHVFIGGDSGPFAVLERIILGIVPGARIDYRTSSPLNMIANARHGLGLAVLPAAYFRREPGLSACVELPGIEVEDWLVVHERMRHVPRVRAFLDFAAAFEAARRRA</sequence>
<dbReference type="InterPro" id="IPR036388">
    <property type="entry name" value="WH-like_DNA-bd_sf"/>
</dbReference>
<dbReference type="PROSITE" id="PS50931">
    <property type="entry name" value="HTH_LYSR"/>
    <property type="match status" value="1"/>
</dbReference>
<dbReference type="Proteomes" id="UP000249524">
    <property type="component" value="Unassembled WGS sequence"/>
</dbReference>
<keyword evidence="3" id="KW-0238">DNA-binding</keyword>
<dbReference type="InterPro" id="IPR058163">
    <property type="entry name" value="LysR-type_TF_proteobact-type"/>
</dbReference>
<dbReference type="GO" id="GO:0003700">
    <property type="term" value="F:DNA-binding transcription factor activity"/>
    <property type="evidence" value="ECO:0007669"/>
    <property type="project" value="InterPro"/>
</dbReference>
<dbReference type="PANTHER" id="PTHR30537">
    <property type="entry name" value="HTH-TYPE TRANSCRIPTIONAL REGULATOR"/>
    <property type="match status" value="1"/>
</dbReference>
<dbReference type="InterPro" id="IPR000847">
    <property type="entry name" value="LysR_HTH_N"/>
</dbReference>
<accession>A0A328BMH7</accession>
<dbReference type="OrthoDB" id="9787460at2"/>
<dbReference type="SUPFAM" id="SSF46785">
    <property type="entry name" value="Winged helix' DNA-binding domain"/>
    <property type="match status" value="1"/>
</dbReference>
<dbReference type="Gene3D" id="3.40.190.290">
    <property type="match status" value="1"/>
</dbReference>
<dbReference type="PANTHER" id="PTHR30537:SF3">
    <property type="entry name" value="TRANSCRIPTIONAL REGULATORY PROTEIN"/>
    <property type="match status" value="1"/>
</dbReference>
<evidence type="ECO:0000256" key="1">
    <source>
        <dbReference type="ARBA" id="ARBA00009437"/>
    </source>
</evidence>
<name>A0A328BMH7_9CAUL</name>
<gene>
    <name evidence="6" type="ORF">DJ019_07500</name>
</gene>
<keyword evidence="4" id="KW-0804">Transcription</keyword>
<dbReference type="SUPFAM" id="SSF53850">
    <property type="entry name" value="Periplasmic binding protein-like II"/>
    <property type="match status" value="1"/>
</dbReference>
<evidence type="ECO:0000256" key="2">
    <source>
        <dbReference type="ARBA" id="ARBA00023015"/>
    </source>
</evidence>
<evidence type="ECO:0000256" key="3">
    <source>
        <dbReference type="ARBA" id="ARBA00023125"/>
    </source>
</evidence>
<dbReference type="InterPro" id="IPR005119">
    <property type="entry name" value="LysR_subst-bd"/>
</dbReference>
<dbReference type="PRINTS" id="PR00039">
    <property type="entry name" value="HTHLYSR"/>
</dbReference>
<dbReference type="Gene3D" id="1.10.10.10">
    <property type="entry name" value="Winged helix-like DNA-binding domain superfamily/Winged helix DNA-binding domain"/>
    <property type="match status" value="1"/>
</dbReference>
<comment type="similarity">
    <text evidence="1">Belongs to the LysR transcriptional regulatory family.</text>
</comment>
<proteinExistence type="inferred from homology"/>
<evidence type="ECO:0000256" key="4">
    <source>
        <dbReference type="ARBA" id="ARBA00023163"/>
    </source>
</evidence>
<feature type="domain" description="HTH lysR-type" evidence="5">
    <location>
        <begin position="7"/>
        <end position="64"/>
    </location>
</feature>
<evidence type="ECO:0000313" key="6">
    <source>
        <dbReference type="EMBL" id="RAK67739.1"/>
    </source>
</evidence>
<dbReference type="InterPro" id="IPR036390">
    <property type="entry name" value="WH_DNA-bd_sf"/>
</dbReference>
<evidence type="ECO:0000259" key="5">
    <source>
        <dbReference type="PROSITE" id="PS50931"/>
    </source>
</evidence>
<evidence type="ECO:0000313" key="7">
    <source>
        <dbReference type="Proteomes" id="UP000249524"/>
    </source>
</evidence>
<dbReference type="Pfam" id="PF00126">
    <property type="entry name" value="HTH_1"/>
    <property type="match status" value="1"/>
</dbReference>
<dbReference type="EMBL" id="QFYS01000002">
    <property type="protein sequence ID" value="RAK67739.1"/>
    <property type="molecule type" value="Genomic_DNA"/>
</dbReference>
<protein>
    <submittedName>
        <fullName evidence="6">LysR family transcriptional regulator</fullName>
    </submittedName>
</protein>
<dbReference type="GO" id="GO:0043565">
    <property type="term" value="F:sequence-specific DNA binding"/>
    <property type="evidence" value="ECO:0007669"/>
    <property type="project" value="TreeGrafter"/>
</dbReference>
<dbReference type="GO" id="GO:0006351">
    <property type="term" value="P:DNA-templated transcription"/>
    <property type="evidence" value="ECO:0007669"/>
    <property type="project" value="TreeGrafter"/>
</dbReference>
<keyword evidence="2" id="KW-0805">Transcription regulation</keyword>
<dbReference type="AlphaFoldDB" id="A0A328BMH7"/>
<reference evidence="6 7" key="1">
    <citation type="submission" date="2018-05" db="EMBL/GenBank/DDBJ databases">
        <authorList>
            <person name="Lanie J.A."/>
            <person name="Ng W.-L."/>
            <person name="Kazmierczak K.M."/>
            <person name="Andrzejewski T.M."/>
            <person name="Davidsen T.M."/>
            <person name="Wayne K.J."/>
            <person name="Tettelin H."/>
            <person name="Glass J.I."/>
            <person name="Rusch D."/>
            <person name="Podicherti R."/>
            <person name="Tsui H.-C.T."/>
            <person name="Winkler M.E."/>
        </authorList>
    </citation>
    <scope>NUCLEOTIDE SEQUENCE [LARGE SCALE GENOMIC DNA]</scope>
    <source>
        <strain evidence="6 7">BUT-10</strain>
    </source>
</reference>
<keyword evidence="7" id="KW-1185">Reference proteome</keyword>
<comment type="caution">
    <text evidence="6">The sequence shown here is derived from an EMBL/GenBank/DDBJ whole genome shotgun (WGS) entry which is preliminary data.</text>
</comment>
<organism evidence="6 7">
    <name type="scientific">Phenylobacterium kunshanense</name>
    <dbReference type="NCBI Taxonomy" id="1445034"/>
    <lineage>
        <taxon>Bacteria</taxon>
        <taxon>Pseudomonadati</taxon>
        <taxon>Pseudomonadota</taxon>
        <taxon>Alphaproteobacteria</taxon>
        <taxon>Caulobacterales</taxon>
        <taxon>Caulobacteraceae</taxon>
        <taxon>Phenylobacterium</taxon>
    </lineage>
</organism>
<dbReference type="Pfam" id="PF03466">
    <property type="entry name" value="LysR_substrate"/>
    <property type="match status" value="1"/>
</dbReference>